<reference evidence="1" key="1">
    <citation type="submission" date="2021-02" db="EMBL/GenBank/DDBJ databases">
        <authorList>
            <person name="Dougan E. K."/>
            <person name="Rhodes N."/>
            <person name="Thang M."/>
            <person name="Chan C."/>
        </authorList>
    </citation>
    <scope>NUCLEOTIDE SEQUENCE</scope>
</reference>
<evidence type="ECO:0000313" key="2">
    <source>
        <dbReference type="Proteomes" id="UP000649617"/>
    </source>
</evidence>
<dbReference type="GO" id="GO:0001522">
    <property type="term" value="P:pseudouridine synthesis"/>
    <property type="evidence" value="ECO:0007669"/>
    <property type="project" value="InterPro"/>
</dbReference>
<name>A0A812Y9A9_SYMPI</name>
<sequence length="82" mass="8597">DQPTSGVLPLALGREGSAAANWLAAQFGGRLVQKEYLCLCEGPTFGPEGSFAELSSSLKNIQLSRDTFRVEAVTAGGRPAQT</sequence>
<protein>
    <submittedName>
        <fullName evidence="1">Uncharacterized protein</fullName>
    </submittedName>
</protein>
<dbReference type="GO" id="GO:0009982">
    <property type="term" value="F:pseudouridine synthase activity"/>
    <property type="evidence" value="ECO:0007669"/>
    <property type="project" value="InterPro"/>
</dbReference>
<dbReference type="OrthoDB" id="424794at2759"/>
<dbReference type="Proteomes" id="UP000649617">
    <property type="component" value="Unassembled WGS sequence"/>
</dbReference>
<keyword evidence="2" id="KW-1185">Reference proteome</keyword>
<gene>
    <name evidence="1" type="ORF">SPIL2461_LOCUS22558</name>
</gene>
<accession>A0A812Y9A9</accession>
<organism evidence="1 2">
    <name type="scientific">Symbiodinium pilosum</name>
    <name type="common">Dinoflagellate</name>
    <dbReference type="NCBI Taxonomy" id="2952"/>
    <lineage>
        <taxon>Eukaryota</taxon>
        <taxon>Sar</taxon>
        <taxon>Alveolata</taxon>
        <taxon>Dinophyceae</taxon>
        <taxon>Suessiales</taxon>
        <taxon>Symbiodiniaceae</taxon>
        <taxon>Symbiodinium</taxon>
    </lineage>
</organism>
<comment type="caution">
    <text evidence="1">The sequence shown here is derived from an EMBL/GenBank/DDBJ whole genome shotgun (WGS) entry which is preliminary data.</text>
</comment>
<dbReference type="InterPro" id="IPR020103">
    <property type="entry name" value="PsdUridine_synth_cat_dom_sf"/>
</dbReference>
<dbReference type="SUPFAM" id="SSF55120">
    <property type="entry name" value="Pseudouridine synthase"/>
    <property type="match status" value="1"/>
</dbReference>
<dbReference type="EMBL" id="CAJNIZ010047432">
    <property type="protein sequence ID" value="CAE7767918.1"/>
    <property type="molecule type" value="Genomic_DNA"/>
</dbReference>
<evidence type="ECO:0000313" key="1">
    <source>
        <dbReference type="EMBL" id="CAE7767918.1"/>
    </source>
</evidence>
<dbReference type="AlphaFoldDB" id="A0A812Y9A9"/>
<proteinExistence type="predicted"/>
<dbReference type="GO" id="GO:0003723">
    <property type="term" value="F:RNA binding"/>
    <property type="evidence" value="ECO:0007669"/>
    <property type="project" value="InterPro"/>
</dbReference>
<feature type="non-terminal residue" evidence="1">
    <location>
        <position position="1"/>
    </location>
</feature>
<dbReference type="Gene3D" id="3.30.2350.10">
    <property type="entry name" value="Pseudouridine synthase"/>
    <property type="match status" value="1"/>
</dbReference>
<feature type="non-terminal residue" evidence="1">
    <location>
        <position position="82"/>
    </location>
</feature>